<evidence type="ECO:0000313" key="18">
    <source>
        <dbReference type="EMBL" id="TRY58155.1"/>
    </source>
</evidence>
<feature type="compositionally biased region" description="Acidic residues" evidence="13">
    <location>
        <begin position="1115"/>
        <end position="1137"/>
    </location>
</feature>
<evidence type="ECO:0000256" key="3">
    <source>
        <dbReference type="ARBA" id="ARBA00022475"/>
    </source>
</evidence>
<dbReference type="SMART" id="SM00408">
    <property type="entry name" value="IGc2"/>
    <property type="match status" value="4"/>
</dbReference>
<keyword evidence="10" id="KW-1015">Disulfide bond</keyword>
<dbReference type="FunFam" id="2.60.40.10:FF:000768">
    <property type="entry name" value="Neural cell adhesion molecule L1-like protein"/>
    <property type="match status" value="1"/>
</dbReference>
<dbReference type="FunFam" id="2.60.40.10:FF:000031">
    <property type="entry name" value="Myosin-binding protein C, slow type"/>
    <property type="match status" value="1"/>
</dbReference>
<dbReference type="SUPFAM" id="SSF49265">
    <property type="entry name" value="Fibronectin type III"/>
    <property type="match status" value="3"/>
</dbReference>
<evidence type="ECO:0000259" key="16">
    <source>
        <dbReference type="PROSITE" id="PS50835"/>
    </source>
</evidence>
<dbReference type="InterPro" id="IPR036116">
    <property type="entry name" value="FN3_sf"/>
</dbReference>
<dbReference type="PANTHER" id="PTHR44170:SF45">
    <property type="entry name" value="NEURAL CELL ADHESION MOLECULE L1-LIKE PROTEIN ISOFORM X1"/>
    <property type="match status" value="1"/>
</dbReference>
<name>A0A553MYE1_9TELE</name>
<keyword evidence="6" id="KW-0677">Repeat</keyword>
<evidence type="ECO:0000256" key="11">
    <source>
        <dbReference type="ARBA" id="ARBA00023180"/>
    </source>
</evidence>
<dbReference type="CDD" id="cd00063">
    <property type="entry name" value="FN3"/>
    <property type="match status" value="5"/>
</dbReference>
<feature type="domain" description="Ig-like" evidence="16">
    <location>
        <begin position="84"/>
        <end position="163"/>
    </location>
</feature>
<dbReference type="SMART" id="SM00060">
    <property type="entry name" value="FN3"/>
    <property type="match status" value="4"/>
</dbReference>
<dbReference type="FunFam" id="2.60.40.10:FF:000367">
    <property type="entry name" value="Neural cell adhesion molecule L1-like protein"/>
    <property type="match status" value="1"/>
</dbReference>
<evidence type="ECO:0000256" key="10">
    <source>
        <dbReference type="ARBA" id="ARBA00023157"/>
    </source>
</evidence>
<dbReference type="Pfam" id="PF07679">
    <property type="entry name" value="I-set"/>
    <property type="match status" value="3"/>
</dbReference>
<dbReference type="Gene3D" id="2.60.40.10">
    <property type="entry name" value="Immunoglobulins"/>
    <property type="match status" value="10"/>
</dbReference>
<evidence type="ECO:0000256" key="8">
    <source>
        <dbReference type="ARBA" id="ARBA00022989"/>
    </source>
</evidence>
<dbReference type="SUPFAM" id="SSF48726">
    <property type="entry name" value="Immunoglobulin"/>
    <property type="match status" value="5"/>
</dbReference>
<dbReference type="GO" id="GO:0005886">
    <property type="term" value="C:plasma membrane"/>
    <property type="evidence" value="ECO:0007669"/>
    <property type="project" value="UniProtKB-SubCell"/>
</dbReference>
<gene>
    <name evidence="18" type="ORF">DNTS_014193</name>
</gene>
<evidence type="ECO:0000313" key="19">
    <source>
        <dbReference type="Proteomes" id="UP000316079"/>
    </source>
</evidence>
<dbReference type="GO" id="GO:0098632">
    <property type="term" value="F:cell-cell adhesion mediator activity"/>
    <property type="evidence" value="ECO:0007669"/>
    <property type="project" value="TreeGrafter"/>
</dbReference>
<keyword evidence="11" id="KW-0325">Glycoprotein</keyword>
<dbReference type="InterPro" id="IPR013098">
    <property type="entry name" value="Ig_I-set"/>
</dbReference>
<dbReference type="FunFam" id="2.60.40.10:FF:000005">
    <property type="entry name" value="Neuronal cell adhesion molecule"/>
    <property type="match status" value="1"/>
</dbReference>
<evidence type="ECO:0000256" key="2">
    <source>
        <dbReference type="ARBA" id="ARBA00008588"/>
    </source>
</evidence>
<dbReference type="AlphaFoldDB" id="A0A553MYE1"/>
<feature type="domain" description="Ig-like" evidence="16">
    <location>
        <begin position="474"/>
        <end position="564"/>
    </location>
</feature>
<comment type="caution">
    <text evidence="18">The sequence shown here is derived from an EMBL/GenBank/DDBJ whole genome shotgun (WGS) entry which is preliminary data.</text>
</comment>
<dbReference type="FunFam" id="2.60.40.10:FF:000238">
    <property type="entry name" value="Neuronal cell adhesion molecule"/>
    <property type="match status" value="1"/>
</dbReference>
<dbReference type="PROSITE" id="PS50853">
    <property type="entry name" value="FN3"/>
    <property type="match status" value="3"/>
</dbReference>
<evidence type="ECO:0000256" key="5">
    <source>
        <dbReference type="ARBA" id="ARBA00022729"/>
    </source>
</evidence>
<dbReference type="PANTHER" id="PTHR44170">
    <property type="entry name" value="PROTEIN SIDEKICK"/>
    <property type="match status" value="1"/>
</dbReference>
<evidence type="ECO:0000256" key="7">
    <source>
        <dbReference type="ARBA" id="ARBA00022889"/>
    </source>
</evidence>
<reference evidence="18 19" key="1">
    <citation type="journal article" date="2019" name="Sci. Data">
        <title>Hybrid genome assembly and annotation of Danionella translucida.</title>
        <authorList>
            <person name="Kadobianskyi M."/>
            <person name="Schulze L."/>
            <person name="Schuelke M."/>
            <person name="Judkewitz B."/>
        </authorList>
    </citation>
    <scope>NUCLEOTIDE SEQUENCE [LARGE SCALE GENOMIC DNA]</scope>
    <source>
        <strain evidence="18 19">Bolton</strain>
    </source>
</reference>
<dbReference type="GO" id="GO:0007411">
    <property type="term" value="P:axon guidance"/>
    <property type="evidence" value="ECO:0007669"/>
    <property type="project" value="TreeGrafter"/>
</dbReference>
<dbReference type="InterPro" id="IPR013783">
    <property type="entry name" value="Ig-like_fold"/>
</dbReference>
<evidence type="ECO:0000256" key="14">
    <source>
        <dbReference type="SAM" id="Phobius"/>
    </source>
</evidence>
<feature type="domain" description="Fibronectin type-III" evidence="17">
    <location>
        <begin position="671"/>
        <end position="764"/>
    </location>
</feature>
<accession>A0A553MYE1</accession>
<dbReference type="InterPro" id="IPR003598">
    <property type="entry name" value="Ig_sub2"/>
</dbReference>
<feature type="domain" description="Fibronectin type-III" evidence="17">
    <location>
        <begin position="847"/>
        <end position="944"/>
    </location>
</feature>
<evidence type="ECO:0000256" key="6">
    <source>
        <dbReference type="ARBA" id="ARBA00022737"/>
    </source>
</evidence>
<dbReference type="InterPro" id="IPR036179">
    <property type="entry name" value="Ig-like_dom_sf"/>
</dbReference>
<feature type="domain" description="Ig-like" evidence="16">
    <location>
        <begin position="289"/>
        <end position="376"/>
    </location>
</feature>
<feature type="domain" description="Ig-like" evidence="16">
    <location>
        <begin position="198"/>
        <end position="286"/>
    </location>
</feature>
<dbReference type="STRING" id="623744.A0A553MYE1"/>
<dbReference type="InterPro" id="IPR003961">
    <property type="entry name" value="FN3_dom"/>
</dbReference>
<dbReference type="SMART" id="SM00409">
    <property type="entry name" value="IG"/>
    <property type="match status" value="5"/>
</dbReference>
<keyword evidence="9 14" id="KW-0472">Membrane</keyword>
<feature type="region of interest" description="Disordered" evidence="13">
    <location>
        <begin position="1076"/>
        <end position="1161"/>
    </location>
</feature>
<keyword evidence="7" id="KW-0130">Cell adhesion</keyword>
<reference evidence="18" key="2">
    <citation type="submission" date="2019-04" db="EMBL/GenBank/DDBJ databases">
        <authorList>
            <person name="Kadobianskyi M."/>
            <person name="Schulze L."/>
            <person name="Schuelke M."/>
            <person name="Judkewitz B."/>
        </authorList>
    </citation>
    <scope>NUCLEOTIDE SEQUENCE</scope>
    <source>
        <strain evidence="18">Bolton</strain>
        <tissue evidence="18">Whole-body</tissue>
    </source>
</reference>
<dbReference type="InterPro" id="IPR003599">
    <property type="entry name" value="Ig_sub"/>
</dbReference>
<organism evidence="18 19">
    <name type="scientific">Danionella cerebrum</name>
    <dbReference type="NCBI Taxonomy" id="2873325"/>
    <lineage>
        <taxon>Eukaryota</taxon>
        <taxon>Metazoa</taxon>
        <taxon>Chordata</taxon>
        <taxon>Craniata</taxon>
        <taxon>Vertebrata</taxon>
        <taxon>Euteleostomi</taxon>
        <taxon>Actinopterygii</taxon>
        <taxon>Neopterygii</taxon>
        <taxon>Teleostei</taxon>
        <taxon>Ostariophysi</taxon>
        <taxon>Cypriniformes</taxon>
        <taxon>Danionidae</taxon>
        <taxon>Danioninae</taxon>
        <taxon>Danionella</taxon>
    </lineage>
</organism>
<dbReference type="Proteomes" id="UP000316079">
    <property type="component" value="Unassembled WGS sequence"/>
</dbReference>
<feature type="domain" description="Fibronectin type-III" evidence="17">
    <location>
        <begin position="571"/>
        <end position="666"/>
    </location>
</feature>
<evidence type="ECO:0000259" key="17">
    <source>
        <dbReference type="PROSITE" id="PS50853"/>
    </source>
</evidence>
<feature type="chain" id="PRO_5044617374" description="Neural cell adhesion molecule L1-like protein" evidence="15">
    <location>
        <begin position="22"/>
        <end position="1161"/>
    </location>
</feature>
<protein>
    <recommendedName>
        <fullName evidence="20">Neural cell adhesion molecule L1-like protein</fullName>
    </recommendedName>
</protein>
<keyword evidence="4 14" id="KW-0812">Transmembrane</keyword>
<feature type="domain" description="Ig-like" evidence="16">
    <location>
        <begin position="381"/>
        <end position="465"/>
    </location>
</feature>
<sequence>MRGHGSLSVRLLSAFFSTALALYIPPHIEQLPSIIAQTSGSFIGLLYDEAFTFKCEAKGNPNPTCYASNKLGTAISEEAEFIVPKLPKFPKEKPDPVVVIEGDSVVLECNPPSGIAPWQLYWMTEDLQHIEQNERVSMGLNGNLYFSNTLVSDSHDDYCCFASFFHIRTIVQKPSMVLEVKPINSTKEHGDVISERKPSILIPSSHATTYLKKGDELNLECIAEGLPTPEIEWIKMWGTLPERSQFKNFGKLLSIPDVREDDDGKYMCKAKNHLGEDVHQYQVVVEESPSWQEEPLKSQLGAIGSDIHIKCTARGKPQPTITWKRNGQPLDDFQSTQHKIFEDSVIILQAEEKDSAVYQCEASNKHGTLMANANVLVMNHPPLILTRNYLEYQTMLGRAVIMDCNVFSSPPAIHKWRREDPEGSVDGERYSVLKNGSLLIHKVLMEDMGQYKCLANNSEGAASITTELFIKDTTRIVDPPEDMKVRRGSMAELECQVECDPTLRRELDIVWLKDGINILSNFSDRYFTDDGILQILNVSHSDEGNYTCIVSTSLDQDSASAYITVLDVPEPPAELVLTDLQPRSVTLHWVVGSHHNSPITEFIIQYEENLWEPGKWKELLRVASSQASAPLTLYCHINYQFRVIAVNSLGRSRPSMPSERYKTLPCAPDKNPESIKIVGHLPHQMDISWEPLWPMEHNGPGLEYKLSYRLLGVEDSWKEQMVKRHSFVVRGTPTFVPYEVKIQAFNNHGWAPQPKVVTGYSGEDLPLASPEDISLEVLNSTLLKVSWSPVSQTLLRGHLAGYTVQWWQTQSRLTSKGVPSERLSLSIPGSRTHTMVSGLKPFSEYIPDQPPVLRATNVQKDSITLVWSPPHEPNGILTGYLLQYQTINETLGELTSVRITGADTTRWLLQGLKEQSLYMFYLSACTRVGCGPAITEEGGTDPQATVLNVSTFVSETSARISWRTRVEGSISQLYVALKNHSDGVWQLSGILNTSKGFHLLEGLKPGTVYTVRLQASRRPDGPSLFEEVFKTGKVLSTQVMGSQEWFVWTMCGVALLTLLALIGCFVLKNKGGKYAVKEKEEAPTDPESQATDEETPCEYSDSDEKPLNNIQELARDEDEESEDSSMISEDDDCEFNEDGSFIGEYSSYHHSEENGHMPRTS</sequence>
<dbReference type="Pfam" id="PF13882">
    <property type="entry name" value="Bravo_FIGEY"/>
    <property type="match status" value="1"/>
</dbReference>
<feature type="transmembrane region" description="Helical" evidence="14">
    <location>
        <begin position="1045"/>
        <end position="1067"/>
    </location>
</feature>
<dbReference type="FunFam" id="2.60.40.10:FF:000057">
    <property type="entry name" value="neural cell adhesion molecule L1"/>
    <property type="match status" value="1"/>
</dbReference>
<dbReference type="GO" id="GO:0007420">
    <property type="term" value="P:brain development"/>
    <property type="evidence" value="ECO:0007669"/>
    <property type="project" value="TreeGrafter"/>
</dbReference>
<keyword evidence="5 15" id="KW-0732">Signal</keyword>
<evidence type="ECO:0000256" key="9">
    <source>
        <dbReference type="ARBA" id="ARBA00023136"/>
    </source>
</evidence>
<keyword evidence="3" id="KW-1003">Cell membrane</keyword>
<dbReference type="OrthoDB" id="6244967at2759"/>
<comment type="similarity">
    <text evidence="2">Belongs to the immunoglobulin superfamily. L1/neurofascin/NgCAM family.</text>
</comment>
<keyword evidence="12" id="KW-0393">Immunoglobulin domain</keyword>
<dbReference type="PROSITE" id="PS50835">
    <property type="entry name" value="IG_LIKE"/>
    <property type="match status" value="5"/>
</dbReference>
<evidence type="ECO:0008006" key="20">
    <source>
        <dbReference type="Google" id="ProtNLM"/>
    </source>
</evidence>
<evidence type="ECO:0000256" key="13">
    <source>
        <dbReference type="SAM" id="MobiDB-lite"/>
    </source>
</evidence>
<evidence type="ECO:0000256" key="4">
    <source>
        <dbReference type="ARBA" id="ARBA00022692"/>
    </source>
</evidence>
<dbReference type="EMBL" id="SRMA01027204">
    <property type="protein sequence ID" value="TRY58154.1"/>
    <property type="molecule type" value="Genomic_DNA"/>
</dbReference>
<dbReference type="Pfam" id="PF00041">
    <property type="entry name" value="fn3"/>
    <property type="match status" value="3"/>
</dbReference>
<dbReference type="GO" id="GO:0030424">
    <property type="term" value="C:axon"/>
    <property type="evidence" value="ECO:0007669"/>
    <property type="project" value="TreeGrafter"/>
</dbReference>
<keyword evidence="19" id="KW-1185">Reference proteome</keyword>
<dbReference type="Pfam" id="PF13927">
    <property type="entry name" value="Ig_3"/>
    <property type="match status" value="1"/>
</dbReference>
<evidence type="ECO:0000256" key="12">
    <source>
        <dbReference type="ARBA" id="ARBA00023319"/>
    </source>
</evidence>
<dbReference type="InterPro" id="IPR026966">
    <property type="entry name" value="Neurofascin/L1/NrCAM_C"/>
</dbReference>
<comment type="subcellular location">
    <subcellularLocation>
        <location evidence="1">Cell membrane</location>
        <topology evidence="1">Single-pass type I membrane protein</topology>
    </subcellularLocation>
</comment>
<keyword evidence="8 14" id="KW-1133">Transmembrane helix</keyword>
<dbReference type="InterPro" id="IPR007110">
    <property type="entry name" value="Ig-like_dom"/>
</dbReference>
<dbReference type="FunFam" id="2.60.40.10:FF:000038">
    <property type="entry name" value="Neuronal cell adhesion molecule"/>
    <property type="match status" value="1"/>
</dbReference>
<evidence type="ECO:0000256" key="1">
    <source>
        <dbReference type="ARBA" id="ARBA00004251"/>
    </source>
</evidence>
<dbReference type="EMBL" id="SRMA01027204">
    <property type="protein sequence ID" value="TRY58155.1"/>
    <property type="molecule type" value="Genomic_DNA"/>
</dbReference>
<evidence type="ECO:0000256" key="15">
    <source>
        <dbReference type="SAM" id="SignalP"/>
    </source>
</evidence>
<feature type="compositionally biased region" description="Basic and acidic residues" evidence="13">
    <location>
        <begin position="1147"/>
        <end position="1161"/>
    </location>
</feature>
<feature type="signal peptide" evidence="15">
    <location>
        <begin position="1"/>
        <end position="21"/>
    </location>
</feature>
<proteinExistence type="inferred from homology"/>